<protein>
    <recommendedName>
        <fullName evidence="2">Pyridoxal phosphate homeostasis protein</fullName>
        <shortName evidence="2">PLP homeostasis protein</shortName>
    </recommendedName>
</protein>
<dbReference type="CDD" id="cd00635">
    <property type="entry name" value="PLPDE_III_YBL036c_like"/>
    <property type="match status" value="1"/>
</dbReference>
<evidence type="ECO:0000256" key="3">
    <source>
        <dbReference type="PIRSR" id="PIRSR004848-1"/>
    </source>
</evidence>
<evidence type="ECO:0000256" key="1">
    <source>
        <dbReference type="ARBA" id="ARBA00022898"/>
    </source>
</evidence>
<name>A0A940IHE6_9BACT</name>
<dbReference type="GO" id="GO:0030170">
    <property type="term" value="F:pyridoxal phosphate binding"/>
    <property type="evidence" value="ECO:0007669"/>
    <property type="project" value="UniProtKB-UniRule"/>
</dbReference>
<reference evidence="6" key="1">
    <citation type="submission" date="2020-10" db="EMBL/GenBank/DDBJ databases">
        <authorList>
            <person name="Gilroy R."/>
        </authorList>
    </citation>
    <scope>NUCLEOTIDE SEQUENCE</scope>
    <source>
        <strain evidence="6">G3-8215</strain>
    </source>
</reference>
<dbReference type="Proteomes" id="UP000725002">
    <property type="component" value="Unassembled WGS sequence"/>
</dbReference>
<dbReference type="InterPro" id="IPR011078">
    <property type="entry name" value="PyrdxlP_homeostasis"/>
</dbReference>
<dbReference type="EMBL" id="JADILV010000033">
    <property type="protein sequence ID" value="MBO8483382.1"/>
    <property type="molecule type" value="Genomic_DNA"/>
</dbReference>
<dbReference type="SUPFAM" id="SSF51419">
    <property type="entry name" value="PLP-binding barrel"/>
    <property type="match status" value="1"/>
</dbReference>
<proteinExistence type="inferred from homology"/>
<gene>
    <name evidence="6" type="ORF">IAB75_04635</name>
</gene>
<evidence type="ECO:0000313" key="6">
    <source>
        <dbReference type="EMBL" id="MBO8483382.1"/>
    </source>
</evidence>
<reference evidence="6" key="2">
    <citation type="journal article" date="2021" name="PeerJ">
        <title>Extensive microbial diversity within the chicken gut microbiome revealed by metagenomics and culture.</title>
        <authorList>
            <person name="Gilroy R."/>
            <person name="Ravi A."/>
            <person name="Getino M."/>
            <person name="Pursley I."/>
            <person name="Horton D.L."/>
            <person name="Alikhan N.F."/>
            <person name="Baker D."/>
            <person name="Gharbi K."/>
            <person name="Hall N."/>
            <person name="Watson M."/>
            <person name="Adriaenssens E.M."/>
            <person name="Foster-Nyarko E."/>
            <person name="Jarju S."/>
            <person name="Secka A."/>
            <person name="Antonio M."/>
            <person name="Oren A."/>
            <person name="Chaudhuri R.R."/>
            <person name="La Ragione R."/>
            <person name="Hildebrand F."/>
            <person name="Pallen M.J."/>
        </authorList>
    </citation>
    <scope>NUCLEOTIDE SEQUENCE</scope>
    <source>
        <strain evidence="6">G3-8215</strain>
    </source>
</reference>
<dbReference type="Pfam" id="PF01168">
    <property type="entry name" value="Ala_racemase_N"/>
    <property type="match status" value="1"/>
</dbReference>
<comment type="caution">
    <text evidence="6">The sequence shown here is derived from an EMBL/GenBank/DDBJ whole genome shotgun (WGS) entry which is preliminary data.</text>
</comment>
<dbReference type="NCBIfam" id="TIGR00044">
    <property type="entry name" value="YggS family pyridoxal phosphate-dependent enzyme"/>
    <property type="match status" value="1"/>
</dbReference>
<dbReference type="InterPro" id="IPR001608">
    <property type="entry name" value="Ala_racemase_N"/>
</dbReference>
<organism evidence="6 7">
    <name type="scientific">Candidatus Cryptobacteroides avicola</name>
    <dbReference type="NCBI Taxonomy" id="2840757"/>
    <lineage>
        <taxon>Bacteria</taxon>
        <taxon>Pseudomonadati</taxon>
        <taxon>Bacteroidota</taxon>
        <taxon>Bacteroidia</taxon>
        <taxon>Bacteroidales</taxon>
        <taxon>Candidatus Cryptobacteroides</taxon>
    </lineage>
</organism>
<dbReference type="PIRSF" id="PIRSF004848">
    <property type="entry name" value="YBL036c_PLPDEIII"/>
    <property type="match status" value="1"/>
</dbReference>
<dbReference type="PROSITE" id="PS01211">
    <property type="entry name" value="UPF0001"/>
    <property type="match status" value="1"/>
</dbReference>
<comment type="function">
    <text evidence="2">Pyridoxal 5'-phosphate (PLP)-binding protein, which is involved in PLP homeostasis.</text>
</comment>
<dbReference type="HAMAP" id="MF_02087">
    <property type="entry name" value="PLP_homeostasis"/>
    <property type="match status" value="1"/>
</dbReference>
<evidence type="ECO:0000256" key="4">
    <source>
        <dbReference type="RuleBase" id="RU004514"/>
    </source>
</evidence>
<dbReference type="PANTHER" id="PTHR10146:SF14">
    <property type="entry name" value="PYRIDOXAL PHOSPHATE HOMEOSTASIS PROTEIN"/>
    <property type="match status" value="1"/>
</dbReference>
<feature type="domain" description="Alanine racemase N-terminal" evidence="5">
    <location>
        <begin position="3"/>
        <end position="234"/>
    </location>
</feature>
<comment type="similarity">
    <text evidence="2 4">Belongs to the pyridoxal phosphate-binding protein YggS/PROSC family.</text>
</comment>
<accession>A0A940IHE6</accession>
<sequence>MSSIAETIHKLHTELPPDVTLVAVSKFHPVAAVVEAYRAGQRVFGESRPQELLSKVLALRESASASGNPESYSDIRWHFIGHLQTNKLKMVLPYVSMVESVDSLHLLQAIDRWGSGNGKTTDVLLEYHIASEETKQGFSADEIREILFSGTQYSHVRIRGLMGMATFTDNESVIREDFSRLVTLRDRLLPEAGRHPNLHGGFGQLSFGMTHDYKIAVSMGADIVRIGTLIFGERNY</sequence>
<dbReference type="Gene3D" id="3.20.20.10">
    <property type="entry name" value="Alanine racemase"/>
    <property type="match status" value="1"/>
</dbReference>
<comment type="cofactor">
    <cofactor evidence="3">
        <name>pyridoxal 5'-phosphate</name>
        <dbReference type="ChEBI" id="CHEBI:597326"/>
    </cofactor>
</comment>
<evidence type="ECO:0000259" key="5">
    <source>
        <dbReference type="Pfam" id="PF01168"/>
    </source>
</evidence>
<keyword evidence="1 2" id="KW-0663">Pyridoxal phosphate</keyword>
<dbReference type="PANTHER" id="PTHR10146">
    <property type="entry name" value="PROLINE SYNTHETASE CO-TRANSCRIBED BACTERIAL HOMOLOG PROTEIN"/>
    <property type="match status" value="1"/>
</dbReference>
<evidence type="ECO:0000313" key="7">
    <source>
        <dbReference type="Proteomes" id="UP000725002"/>
    </source>
</evidence>
<dbReference type="AlphaFoldDB" id="A0A940IHE6"/>
<evidence type="ECO:0000256" key="2">
    <source>
        <dbReference type="HAMAP-Rule" id="MF_02087"/>
    </source>
</evidence>
<feature type="modified residue" description="N6-(pyridoxal phosphate)lysine" evidence="2 3">
    <location>
        <position position="26"/>
    </location>
</feature>
<dbReference type="InterPro" id="IPR029066">
    <property type="entry name" value="PLP-binding_barrel"/>
</dbReference>